<keyword evidence="3" id="KW-0732">Signal</keyword>
<feature type="active site" description="Charge relay system" evidence="7">
    <location>
        <position position="693"/>
    </location>
</feature>
<dbReference type="OrthoDB" id="5386278at2759"/>
<evidence type="ECO:0000256" key="6">
    <source>
        <dbReference type="ARBA" id="ARBA00023145"/>
    </source>
</evidence>
<dbReference type="PROSITE" id="PS51892">
    <property type="entry name" value="SUBTILASE"/>
    <property type="match status" value="1"/>
</dbReference>
<evidence type="ECO:0000259" key="9">
    <source>
        <dbReference type="Pfam" id="PF00082"/>
    </source>
</evidence>
<name>A0A5M3YRH6_ASPTE</name>
<feature type="active site" description="Charge relay system" evidence="7">
    <location>
        <position position="733"/>
    </location>
</feature>
<evidence type="ECO:0000256" key="4">
    <source>
        <dbReference type="ARBA" id="ARBA00022801"/>
    </source>
</evidence>
<dbReference type="InterPro" id="IPR036852">
    <property type="entry name" value="Peptidase_S8/S53_dom_sf"/>
</dbReference>
<comment type="similarity">
    <text evidence="1 7">Belongs to the peptidase S8 family.</text>
</comment>
<dbReference type="PANTHER" id="PTHR43399">
    <property type="entry name" value="SUBTILISIN-RELATED"/>
    <property type="match status" value="1"/>
</dbReference>
<feature type="region of interest" description="Disordered" evidence="8">
    <location>
        <begin position="348"/>
        <end position="367"/>
    </location>
</feature>
<reference evidence="10 11" key="1">
    <citation type="submission" date="2020-01" db="EMBL/GenBank/DDBJ databases">
        <title>Aspergillus terreus IFO 6365 whole genome shotgun sequence.</title>
        <authorList>
            <person name="Kanamasa S."/>
            <person name="Takahashi H."/>
        </authorList>
    </citation>
    <scope>NUCLEOTIDE SEQUENCE [LARGE SCALE GENOMIC DNA]</scope>
    <source>
        <strain evidence="10 11">IFO 6365</strain>
    </source>
</reference>
<organism evidence="10 11">
    <name type="scientific">Aspergillus terreus</name>
    <dbReference type="NCBI Taxonomy" id="33178"/>
    <lineage>
        <taxon>Eukaryota</taxon>
        <taxon>Fungi</taxon>
        <taxon>Dikarya</taxon>
        <taxon>Ascomycota</taxon>
        <taxon>Pezizomycotina</taxon>
        <taxon>Eurotiomycetes</taxon>
        <taxon>Eurotiomycetidae</taxon>
        <taxon>Eurotiales</taxon>
        <taxon>Aspergillaceae</taxon>
        <taxon>Aspergillus</taxon>
        <taxon>Aspergillus subgen. Circumdati</taxon>
    </lineage>
</organism>
<evidence type="ECO:0000256" key="7">
    <source>
        <dbReference type="PROSITE-ProRule" id="PRU01240"/>
    </source>
</evidence>
<keyword evidence="2 7" id="KW-0645">Protease</keyword>
<evidence type="ECO:0000313" key="11">
    <source>
        <dbReference type="Proteomes" id="UP000452235"/>
    </source>
</evidence>
<comment type="caution">
    <text evidence="10">The sequence shown here is derived from an EMBL/GenBank/DDBJ whole genome shotgun (WGS) entry which is preliminary data.</text>
</comment>
<dbReference type="InterPro" id="IPR051048">
    <property type="entry name" value="Peptidase_S8/S53_subtilisin"/>
</dbReference>
<evidence type="ECO:0000256" key="2">
    <source>
        <dbReference type="ARBA" id="ARBA00022670"/>
    </source>
</evidence>
<dbReference type="EMBL" id="BLJY01000001">
    <property type="protein sequence ID" value="GFF12737.1"/>
    <property type="molecule type" value="Genomic_DNA"/>
</dbReference>
<feature type="active site" description="Charge relay system" evidence="7">
    <location>
        <position position="887"/>
    </location>
</feature>
<dbReference type="InterPro" id="IPR000209">
    <property type="entry name" value="Peptidase_S8/S53_dom"/>
</dbReference>
<dbReference type="GO" id="GO:0006508">
    <property type="term" value="P:proteolysis"/>
    <property type="evidence" value="ECO:0007669"/>
    <property type="project" value="UniProtKB-KW"/>
</dbReference>
<keyword evidence="6" id="KW-0865">Zymogen</keyword>
<evidence type="ECO:0000256" key="5">
    <source>
        <dbReference type="ARBA" id="ARBA00022825"/>
    </source>
</evidence>
<dbReference type="Pfam" id="PF00082">
    <property type="entry name" value="Peptidase_S8"/>
    <property type="match status" value="1"/>
</dbReference>
<keyword evidence="11" id="KW-1185">Reference proteome</keyword>
<dbReference type="CDD" id="cd07491">
    <property type="entry name" value="Peptidases_S8_7"/>
    <property type="match status" value="1"/>
</dbReference>
<evidence type="ECO:0000256" key="3">
    <source>
        <dbReference type="ARBA" id="ARBA00022729"/>
    </source>
</evidence>
<proteinExistence type="inferred from homology"/>
<dbReference type="PANTHER" id="PTHR43399:SF4">
    <property type="entry name" value="CELL WALL-ASSOCIATED PROTEASE"/>
    <property type="match status" value="1"/>
</dbReference>
<feature type="compositionally biased region" description="Acidic residues" evidence="8">
    <location>
        <begin position="351"/>
        <end position="364"/>
    </location>
</feature>
<dbReference type="Proteomes" id="UP000452235">
    <property type="component" value="Unassembled WGS sequence"/>
</dbReference>
<evidence type="ECO:0000313" key="10">
    <source>
        <dbReference type="EMBL" id="GFF12737.1"/>
    </source>
</evidence>
<sequence>MSRTTLSKGSFKTGSARGLSSRATSISADDAVRQLVSKAKAISKWDESSTSDLRNYIRDTSAFGKEGDRVVLLLIIHDNPSTKEEREQSIWASRAGLDLLSWLLDHFKDTFSKTPDNRNQLESQSSNRLPLHLAIDVKNVWFLVCFLSLPRERLEKVNLIFEAVEKEREGQNVVHRAMQARLPFASAFVAVCSPRALTKTDSENYTPIHLGLVQQQDGGEKMVPNPTYRQSGRADSLGLNQSFMREDILDELCNRKDHEEILPKVLKAVAKTGSLYWDVSNRLREDPIVQRLKTLVFKHAKSIQDATIALYGDSAEVSELCLDMSDFNRSSHDFEKFVERLTDIVPRQQEMGDESDEESDDEEPISSLPGMVQFEDTLFFVNLPDLNYVKQPCSQETIRKLFNWLGERQGVKTVNRLYIPDNSLNPLSDAFMALYVLDKFTIKALDWRKLDINLDILTSSVSDTSELTTRGPRRMPTSNTREHLRELTLYSSGNWSVLYHWISEEGLAQLPKVRTLPARAEGMIDAYAPHGPAGKVSLSFDLSAPDALLPVSLRADEISFHDKGAHDKVTREYYRSLVATYKSSLKNIHQSKREQYKNEPYLNYRFELTVRTDARWDYPRPFHEMEEPTVQLARATDVLRDRSVRNKHRHESKTFIPKDDLEKLPQRDQLALKLYDHVFAIEPDRRIKIAIIDNGADKIRSPIGSMIEKGISYVSSDLLGKAPRPWWMVADAHGTQMASLIGQINPYCRLYIARVGKGRADIDPKKAAKAIRWAVEQQVDIISMSWVTKKNEPELQEAVEKAAGTDKGRRPTLMFCSTADEGAFGGPAYPVDYKKHVVSVSATDSWGGLTSKTDRHTQVDVSIPGEDLEASAPFYLGNVGSTVSGSSVATALAAGIASLALLLLQTYNDCSKGELSSFYTRDGIMRVFDRMDASKGGLQLQQLFPRDPVEPSNIHGTMASTWKIKNFPES</sequence>
<dbReference type="VEuPathDB" id="FungiDB:ATEG_01736"/>
<keyword evidence="5 7" id="KW-0720">Serine protease</keyword>
<protein>
    <recommendedName>
        <fullName evidence="9">Peptidase S8/S53 domain-containing protein</fullName>
    </recommendedName>
</protein>
<feature type="domain" description="Peptidase S8/S53" evidence="9">
    <location>
        <begin position="686"/>
        <end position="901"/>
    </location>
</feature>
<gene>
    <name evidence="10" type="ORF">ATEIFO6365_0001096100</name>
</gene>
<dbReference type="SUPFAM" id="SSF52743">
    <property type="entry name" value="Subtilisin-like"/>
    <property type="match status" value="1"/>
</dbReference>
<keyword evidence="4 7" id="KW-0378">Hydrolase</keyword>
<dbReference type="AlphaFoldDB" id="A0A5M3YRH6"/>
<dbReference type="PRINTS" id="PR00723">
    <property type="entry name" value="SUBTILISIN"/>
</dbReference>
<evidence type="ECO:0000256" key="1">
    <source>
        <dbReference type="ARBA" id="ARBA00011073"/>
    </source>
</evidence>
<evidence type="ECO:0000256" key="8">
    <source>
        <dbReference type="SAM" id="MobiDB-lite"/>
    </source>
</evidence>
<dbReference type="GO" id="GO:0004252">
    <property type="term" value="F:serine-type endopeptidase activity"/>
    <property type="evidence" value="ECO:0007669"/>
    <property type="project" value="UniProtKB-UniRule"/>
</dbReference>
<accession>A0A5M3YRH6</accession>
<dbReference type="InterPro" id="IPR015500">
    <property type="entry name" value="Peptidase_S8_subtilisin-rel"/>
</dbReference>
<dbReference type="Gene3D" id="3.40.50.200">
    <property type="entry name" value="Peptidase S8/S53 domain"/>
    <property type="match status" value="1"/>
</dbReference>